<evidence type="ECO:0000313" key="1">
    <source>
        <dbReference type="EMBL" id="JAG16842.1"/>
    </source>
</evidence>
<reference evidence="1" key="2">
    <citation type="submission" date="2014-07" db="EMBL/GenBank/DDBJ databases">
        <authorList>
            <person name="Hull J."/>
        </authorList>
    </citation>
    <scope>NUCLEOTIDE SEQUENCE</scope>
</reference>
<evidence type="ECO:0000313" key="2">
    <source>
        <dbReference type="EMBL" id="JAQ05165.1"/>
    </source>
</evidence>
<dbReference type="EMBL" id="GBHO01026762">
    <property type="protein sequence ID" value="JAG16842.1"/>
    <property type="molecule type" value="Transcribed_RNA"/>
</dbReference>
<reference evidence="1" key="1">
    <citation type="journal article" date="2014" name="PLoS ONE">
        <title>Transcriptome-Based Identification of ABC Transporters in the Western Tarnished Plant Bug Lygus hesperus.</title>
        <authorList>
            <person name="Hull J.J."/>
            <person name="Chaney K."/>
            <person name="Geib S.M."/>
            <person name="Fabrick J.A."/>
            <person name="Brent C.S."/>
            <person name="Walsh D."/>
            <person name="Lavine L.C."/>
        </authorList>
    </citation>
    <scope>NUCLEOTIDE SEQUENCE</scope>
</reference>
<dbReference type="EMBL" id="GDHC01013464">
    <property type="protein sequence ID" value="JAQ05165.1"/>
    <property type="molecule type" value="Transcribed_RNA"/>
</dbReference>
<dbReference type="AlphaFoldDB" id="A0A0A9X7Y1"/>
<sequence>MFPPEQWEALGIYCVIAFQKVSLNQLPLPPPQMPQPSAPYYPGKSRFDSTLDAARYGKVEALGALVNKYIHTPNPAHVATMHPGAPCINPRLVIRSPNLASMFTQKQQEVGCDASFVDTVDTEHDYMDIANLCPSYSQDLWDDTHIDLSVQQQPMSP</sequence>
<proteinExistence type="predicted"/>
<accession>A0A0A9X7Y1</accession>
<gene>
    <name evidence="1" type="primary">ANXA11_1</name>
    <name evidence="1" type="ORF">CM83_7754</name>
    <name evidence="2" type="ORF">g.25950</name>
</gene>
<protein>
    <submittedName>
        <fullName evidence="1">Annexin A11</fullName>
    </submittedName>
</protein>
<reference evidence="2" key="3">
    <citation type="journal article" date="2016" name="Gigascience">
        <title>De novo construction of an expanded transcriptome assembly for the western tarnished plant bug, Lygus hesperus.</title>
        <authorList>
            <person name="Tassone E.E."/>
            <person name="Geib S.M."/>
            <person name="Hall B."/>
            <person name="Fabrick J.A."/>
            <person name="Brent C.S."/>
            <person name="Hull J.J."/>
        </authorList>
    </citation>
    <scope>NUCLEOTIDE SEQUENCE</scope>
</reference>
<organism evidence="1">
    <name type="scientific">Lygus hesperus</name>
    <name type="common">Western plant bug</name>
    <dbReference type="NCBI Taxonomy" id="30085"/>
    <lineage>
        <taxon>Eukaryota</taxon>
        <taxon>Metazoa</taxon>
        <taxon>Ecdysozoa</taxon>
        <taxon>Arthropoda</taxon>
        <taxon>Hexapoda</taxon>
        <taxon>Insecta</taxon>
        <taxon>Pterygota</taxon>
        <taxon>Neoptera</taxon>
        <taxon>Paraneoptera</taxon>
        <taxon>Hemiptera</taxon>
        <taxon>Heteroptera</taxon>
        <taxon>Panheteroptera</taxon>
        <taxon>Cimicomorpha</taxon>
        <taxon>Miridae</taxon>
        <taxon>Mirini</taxon>
        <taxon>Lygus</taxon>
    </lineage>
</organism>
<name>A0A0A9X7Y1_LYGHE</name>